<name>A0A937G0E0_9BACT</name>
<reference evidence="6" key="1">
    <citation type="submission" date="2021-01" db="EMBL/GenBank/DDBJ databases">
        <title>Fulvivirga kasyanovii gen. nov., sp nov., a novel member of the phylum Bacteroidetes isolated from seawater in a mussel farm.</title>
        <authorList>
            <person name="Zhao L.-H."/>
            <person name="Wang Z.-J."/>
        </authorList>
    </citation>
    <scope>NUCLEOTIDE SEQUENCE</scope>
    <source>
        <strain evidence="6">29W222</strain>
    </source>
</reference>
<dbReference type="GO" id="GO:0006796">
    <property type="term" value="P:phosphate-containing compound metabolic process"/>
    <property type="evidence" value="ECO:0007669"/>
    <property type="project" value="InterPro"/>
</dbReference>
<dbReference type="GO" id="GO:0004427">
    <property type="term" value="F:inorganic diphosphate phosphatase activity"/>
    <property type="evidence" value="ECO:0007669"/>
    <property type="project" value="UniProtKB-EC"/>
</dbReference>
<evidence type="ECO:0000256" key="1">
    <source>
        <dbReference type="ARBA" id="ARBA00001946"/>
    </source>
</evidence>
<organism evidence="6 7">
    <name type="scientific">Fulvivirga marina</name>
    <dbReference type="NCBI Taxonomy" id="2494733"/>
    <lineage>
        <taxon>Bacteria</taxon>
        <taxon>Pseudomonadati</taxon>
        <taxon>Bacteroidota</taxon>
        <taxon>Cytophagia</taxon>
        <taxon>Cytophagales</taxon>
        <taxon>Fulvivirgaceae</taxon>
        <taxon>Fulvivirga</taxon>
    </lineage>
</organism>
<keyword evidence="5" id="KW-0460">Magnesium</keyword>
<dbReference type="EC" id="3.6.1.1" evidence="2"/>
<evidence type="ECO:0000256" key="3">
    <source>
        <dbReference type="ARBA" id="ARBA00022723"/>
    </source>
</evidence>
<gene>
    <name evidence="6" type="ORF">JMN32_07770</name>
</gene>
<keyword evidence="7" id="KW-1185">Reference proteome</keyword>
<keyword evidence="3" id="KW-0479">Metal-binding</keyword>
<dbReference type="Gene3D" id="3.90.80.10">
    <property type="entry name" value="Inorganic pyrophosphatase"/>
    <property type="match status" value="1"/>
</dbReference>
<sequence>MSSNLARSGAILLMLSFGIVLVACSTSPYEYSAISQSGFVNVVVEIPAGTNLKYEFSPKTKQFDVEIIDGNKRRVNFLPYPGNYGFVPSTLMDKSKGGDGDALDILIISESLPQGTIIETIPIAVLQLSDRGETDDKIIAVPADKSLRVIDCTTLNCLQEQSPKALSIIQDWFSSYKGVEKMEFLGWANENEALSEIKKWSISDEKK</sequence>
<keyword evidence="4" id="KW-0378">Hydrolase</keyword>
<dbReference type="PANTHER" id="PTHR10286">
    <property type="entry name" value="INORGANIC PYROPHOSPHATASE"/>
    <property type="match status" value="1"/>
</dbReference>
<evidence type="ECO:0000256" key="4">
    <source>
        <dbReference type="ARBA" id="ARBA00022801"/>
    </source>
</evidence>
<dbReference type="GO" id="GO:0000287">
    <property type="term" value="F:magnesium ion binding"/>
    <property type="evidence" value="ECO:0007669"/>
    <property type="project" value="InterPro"/>
</dbReference>
<dbReference type="GO" id="GO:0005737">
    <property type="term" value="C:cytoplasm"/>
    <property type="evidence" value="ECO:0007669"/>
    <property type="project" value="InterPro"/>
</dbReference>
<dbReference type="Proteomes" id="UP000614216">
    <property type="component" value="Unassembled WGS sequence"/>
</dbReference>
<dbReference type="EMBL" id="JAEUGD010000023">
    <property type="protein sequence ID" value="MBL6446201.1"/>
    <property type="molecule type" value="Genomic_DNA"/>
</dbReference>
<evidence type="ECO:0000256" key="2">
    <source>
        <dbReference type="ARBA" id="ARBA00012146"/>
    </source>
</evidence>
<accession>A0A937G0E0</accession>
<dbReference type="RefSeq" id="WP_202855742.1">
    <property type="nucleotide sequence ID" value="NZ_JAEUGD010000023.1"/>
</dbReference>
<dbReference type="SUPFAM" id="SSF50324">
    <property type="entry name" value="Inorganic pyrophosphatase"/>
    <property type="match status" value="1"/>
</dbReference>
<dbReference type="PROSITE" id="PS51257">
    <property type="entry name" value="PROKAR_LIPOPROTEIN"/>
    <property type="match status" value="1"/>
</dbReference>
<protein>
    <recommendedName>
        <fullName evidence="2">inorganic diphosphatase</fullName>
        <ecNumber evidence="2">3.6.1.1</ecNumber>
    </recommendedName>
</protein>
<evidence type="ECO:0000256" key="5">
    <source>
        <dbReference type="ARBA" id="ARBA00022842"/>
    </source>
</evidence>
<comment type="cofactor">
    <cofactor evidence="1">
        <name>Mg(2+)</name>
        <dbReference type="ChEBI" id="CHEBI:18420"/>
    </cofactor>
</comment>
<dbReference type="Pfam" id="PF00719">
    <property type="entry name" value="Pyrophosphatase"/>
    <property type="match status" value="1"/>
</dbReference>
<dbReference type="InterPro" id="IPR008162">
    <property type="entry name" value="Pyrophosphatase"/>
</dbReference>
<evidence type="ECO:0000313" key="6">
    <source>
        <dbReference type="EMBL" id="MBL6446201.1"/>
    </source>
</evidence>
<proteinExistence type="predicted"/>
<dbReference type="AlphaFoldDB" id="A0A937G0E0"/>
<evidence type="ECO:0000313" key="7">
    <source>
        <dbReference type="Proteomes" id="UP000614216"/>
    </source>
</evidence>
<dbReference type="InterPro" id="IPR036649">
    <property type="entry name" value="Pyrophosphatase_sf"/>
</dbReference>
<comment type="caution">
    <text evidence="6">The sequence shown here is derived from an EMBL/GenBank/DDBJ whole genome shotgun (WGS) entry which is preliminary data.</text>
</comment>